<accession>A0AAD7TX00</accession>
<keyword evidence="3" id="KW-1185">Reference proteome</keyword>
<name>A0AAD7TX00_9APHY</name>
<dbReference type="Proteomes" id="UP001215151">
    <property type="component" value="Unassembled WGS sequence"/>
</dbReference>
<evidence type="ECO:0000313" key="3">
    <source>
        <dbReference type="Proteomes" id="UP001215151"/>
    </source>
</evidence>
<comment type="caution">
    <text evidence="2">The sequence shown here is derived from an EMBL/GenBank/DDBJ whole genome shotgun (WGS) entry which is preliminary data.</text>
</comment>
<dbReference type="EMBL" id="JAPEVG010000069">
    <property type="protein sequence ID" value="KAJ8488028.1"/>
    <property type="molecule type" value="Genomic_DNA"/>
</dbReference>
<dbReference type="AlphaFoldDB" id="A0AAD7TX00"/>
<gene>
    <name evidence="2" type="ORF">ONZ51_g3818</name>
</gene>
<sequence length="389" mass="41692">MAALLCADVIANTNALTLSEKLQALWATLSEESDETVAIVAPAPQRPAADFATILHWEESDEDANGVEMLPPPHHNDAYLQSGGLYTQRLLARGRIMARYATEIDYMHAMSNPALVNQAPPWPPAPEHIADALTWGAPAHGEVAPHAYAPEDSDMETGTSVGGTSDDWSAPSFGWAACSQYTSGDEDTRWESRTSSLLYEGSDSEDECATGFFLGRDGTAWPIPPPECMPHDRSAEDLRDSDTASERGQPECWVVWSAEDDEHSAGSRSPGLGSECSAGGSEQSSTLESEGSWAKRTSPPATPPDVPLADLGLLWYTSFGKELGVSAALDTFIDDRLVPSPAPASFATDGFFLGRDGSLWPLPPSPPTSYTFDIRRRGATRYSSSPGPT</sequence>
<feature type="region of interest" description="Disordered" evidence="1">
    <location>
        <begin position="364"/>
        <end position="389"/>
    </location>
</feature>
<feature type="compositionally biased region" description="Polar residues" evidence="1">
    <location>
        <begin position="280"/>
        <end position="289"/>
    </location>
</feature>
<proteinExistence type="predicted"/>
<reference evidence="2" key="1">
    <citation type="submission" date="2022-11" db="EMBL/GenBank/DDBJ databases">
        <title>Genome Sequence of Cubamyces cubensis.</title>
        <authorList>
            <person name="Buettner E."/>
        </authorList>
    </citation>
    <scope>NUCLEOTIDE SEQUENCE</scope>
    <source>
        <strain evidence="2">MPL-01</strain>
    </source>
</reference>
<protein>
    <submittedName>
        <fullName evidence="2">Uncharacterized protein</fullName>
    </submittedName>
</protein>
<feature type="region of interest" description="Disordered" evidence="1">
    <location>
        <begin position="223"/>
        <end position="304"/>
    </location>
</feature>
<evidence type="ECO:0000313" key="2">
    <source>
        <dbReference type="EMBL" id="KAJ8488028.1"/>
    </source>
</evidence>
<organism evidence="2 3">
    <name type="scientific">Trametes cubensis</name>
    <dbReference type="NCBI Taxonomy" id="1111947"/>
    <lineage>
        <taxon>Eukaryota</taxon>
        <taxon>Fungi</taxon>
        <taxon>Dikarya</taxon>
        <taxon>Basidiomycota</taxon>
        <taxon>Agaricomycotina</taxon>
        <taxon>Agaricomycetes</taxon>
        <taxon>Polyporales</taxon>
        <taxon>Polyporaceae</taxon>
        <taxon>Trametes</taxon>
    </lineage>
</organism>
<evidence type="ECO:0000256" key="1">
    <source>
        <dbReference type="SAM" id="MobiDB-lite"/>
    </source>
</evidence>
<feature type="compositionally biased region" description="Basic and acidic residues" evidence="1">
    <location>
        <begin position="229"/>
        <end position="249"/>
    </location>
</feature>